<dbReference type="InterPro" id="IPR052111">
    <property type="entry name" value="Spermatogenesis_Ciliary_MAP"/>
</dbReference>
<dbReference type="CTD" id="132851"/>
<dbReference type="SUPFAM" id="SSF47576">
    <property type="entry name" value="Calponin-homology domain, CH-domain"/>
    <property type="match status" value="1"/>
</dbReference>
<dbReference type="Gene3D" id="1.10.418.10">
    <property type="entry name" value="Calponin-like domain"/>
    <property type="match status" value="1"/>
</dbReference>
<dbReference type="InterPro" id="IPR001715">
    <property type="entry name" value="CH_dom"/>
</dbReference>
<dbReference type="PANTHER" id="PTHR12509:SF8">
    <property type="entry name" value="SPERMATOGENESIS-ASSOCIATED PROTEIN 4"/>
    <property type="match status" value="1"/>
</dbReference>
<dbReference type="GO" id="GO:0005930">
    <property type="term" value="C:axoneme"/>
    <property type="evidence" value="ECO:0007669"/>
    <property type="project" value="TreeGrafter"/>
</dbReference>
<reference evidence="2" key="3">
    <citation type="submission" date="2021-06" db="EMBL/GenBank/DDBJ databases">
        <title>Chromosome-level genome assembly for S. haematobium.</title>
        <authorList>
            <person name="Stroehlein A.J."/>
        </authorList>
    </citation>
    <scope>NUCLEOTIDE SEQUENCE</scope>
</reference>
<keyword evidence="3" id="KW-1185">Reference proteome</keyword>
<dbReference type="Pfam" id="PF06294">
    <property type="entry name" value="CH_2"/>
    <property type="match status" value="1"/>
</dbReference>
<reference evidence="2" key="4">
    <citation type="journal article" date="2022" name="PLoS Pathog.">
        <title>Chromosome-level genome of Schistosoma haematobium underpins genome-wide explorations of molecular variation.</title>
        <authorList>
            <person name="Stroehlein A.J."/>
            <person name="Korhonen P.K."/>
            <person name="Lee V.V."/>
            <person name="Ralph S.A."/>
            <person name="Mentink-Kane M."/>
            <person name="You H."/>
            <person name="McManus D.P."/>
            <person name="Tchuente L.T."/>
            <person name="Stothard J.R."/>
            <person name="Kaur P."/>
            <person name="Dudchenko O."/>
            <person name="Aiden E.L."/>
            <person name="Yang B."/>
            <person name="Yang H."/>
            <person name="Emery A.M."/>
            <person name="Webster B.L."/>
            <person name="Brindley P.J."/>
            <person name="Rollinson D."/>
            <person name="Chang B.C.H."/>
            <person name="Gasser R.B."/>
            <person name="Young N.D."/>
        </authorList>
    </citation>
    <scope>NUCLEOTIDE SEQUENCE</scope>
</reference>
<dbReference type="PANTHER" id="PTHR12509">
    <property type="entry name" value="SPERMATOGENESIS-ASSOCIATED 4-RELATED"/>
    <property type="match status" value="1"/>
</dbReference>
<dbReference type="EMBL" id="AMPZ03000005">
    <property type="protein sequence ID" value="KAH9582646.1"/>
    <property type="molecule type" value="Genomic_DNA"/>
</dbReference>
<name>A0A922LFR0_SCHHA</name>
<dbReference type="Proteomes" id="UP000471633">
    <property type="component" value="Unassembled WGS sequence"/>
</dbReference>
<dbReference type="GO" id="GO:0008017">
    <property type="term" value="F:microtubule binding"/>
    <property type="evidence" value="ECO:0007669"/>
    <property type="project" value="TreeGrafter"/>
</dbReference>
<dbReference type="GO" id="GO:0051493">
    <property type="term" value="P:regulation of cytoskeleton organization"/>
    <property type="evidence" value="ECO:0007669"/>
    <property type="project" value="TreeGrafter"/>
</dbReference>
<gene>
    <name evidence="2" type="primary">SPATA4</name>
    <name evidence="2" type="ORF">MS3_00010894</name>
</gene>
<reference evidence="2" key="2">
    <citation type="journal article" date="2019" name="Gigascience">
        <title>High-quality Schistosoma haematobium genome achieved by single-molecule and long-range sequencing.</title>
        <authorList>
            <person name="Stroehlein A.J."/>
            <person name="Korhonen P.K."/>
            <person name="Chong T.M."/>
            <person name="Lim Y.L."/>
            <person name="Chan K.G."/>
            <person name="Webster B."/>
            <person name="Rollinson D."/>
            <person name="Brindley P.J."/>
            <person name="Gasser R.B."/>
            <person name="Young N.D."/>
        </authorList>
    </citation>
    <scope>NUCLEOTIDE SEQUENCE</scope>
</reference>
<comment type="caution">
    <text evidence="2">The sequence shown here is derived from an EMBL/GenBank/DDBJ whole genome shotgun (WGS) entry which is preliminary data.</text>
</comment>
<dbReference type="InterPro" id="IPR010441">
    <property type="entry name" value="CH_2"/>
</dbReference>
<dbReference type="GeneID" id="24588805"/>
<sequence>MSKPFEPFEQSCYYNNLMAEIPREVLRWLLTLDINLEHRNLKWCVSNGILVAEILHNYQPKTVNLGKFIDGQSIKVKLHNWNMIQEILQRLCVYLPPDIIECAAHNKRNAGIILLTTLHEIFSKKKVKEGLANFDPTDLEYQFSLPIYARSCLAKFIKDNLTSSEMETSPDLFTNQKKVQLLALAYKNMKITERMEEPWRFKVSRSLASQCQRSDSSKSNKKSHAEGAGTMMCSEPIDETLLNDDVITIQPKQQTL</sequence>
<dbReference type="KEGG" id="shx:MS3_00010894"/>
<evidence type="ECO:0000259" key="1">
    <source>
        <dbReference type="PROSITE" id="PS50021"/>
    </source>
</evidence>
<feature type="domain" description="Calponin-homology (CH)" evidence="1">
    <location>
        <begin position="19"/>
        <end position="126"/>
    </location>
</feature>
<dbReference type="PROSITE" id="PS50021">
    <property type="entry name" value="CH"/>
    <property type="match status" value="1"/>
</dbReference>
<dbReference type="AlphaFoldDB" id="A0A922LFR0"/>
<dbReference type="InterPro" id="IPR036872">
    <property type="entry name" value="CH_dom_sf"/>
</dbReference>
<evidence type="ECO:0000313" key="3">
    <source>
        <dbReference type="Proteomes" id="UP000471633"/>
    </source>
</evidence>
<accession>A0A922LFR0</accession>
<dbReference type="RefSeq" id="XP_051066123.1">
    <property type="nucleotide sequence ID" value="XM_051219308.1"/>
</dbReference>
<evidence type="ECO:0000313" key="2">
    <source>
        <dbReference type="EMBL" id="KAH9582646.1"/>
    </source>
</evidence>
<organism evidence="2 3">
    <name type="scientific">Schistosoma haematobium</name>
    <name type="common">Blood fluke</name>
    <dbReference type="NCBI Taxonomy" id="6185"/>
    <lineage>
        <taxon>Eukaryota</taxon>
        <taxon>Metazoa</taxon>
        <taxon>Spiralia</taxon>
        <taxon>Lophotrochozoa</taxon>
        <taxon>Platyhelminthes</taxon>
        <taxon>Trematoda</taxon>
        <taxon>Digenea</taxon>
        <taxon>Strigeidida</taxon>
        <taxon>Schistosomatoidea</taxon>
        <taxon>Schistosomatidae</taxon>
        <taxon>Schistosoma</taxon>
    </lineage>
</organism>
<protein>
    <submittedName>
        <fullName evidence="2">Spermatogenesis-associated protein 4</fullName>
    </submittedName>
</protein>
<proteinExistence type="predicted"/>
<reference evidence="2" key="1">
    <citation type="journal article" date="2012" name="Nat. Genet.">
        <title>Whole-genome sequence of Schistosoma haematobium.</title>
        <authorList>
            <person name="Young N.D."/>
            <person name="Jex A.R."/>
            <person name="Li B."/>
            <person name="Liu S."/>
            <person name="Yang L."/>
            <person name="Xiong Z."/>
            <person name="Li Y."/>
            <person name="Cantacessi C."/>
            <person name="Hall R.S."/>
            <person name="Xu X."/>
            <person name="Chen F."/>
            <person name="Wu X."/>
            <person name="Zerlotini A."/>
            <person name="Oliveira G."/>
            <person name="Hofmann A."/>
            <person name="Zhang G."/>
            <person name="Fang X."/>
            <person name="Kang Y."/>
            <person name="Campbell B.E."/>
            <person name="Loukas A."/>
            <person name="Ranganathan S."/>
            <person name="Rollinson D."/>
            <person name="Rinaldi G."/>
            <person name="Brindley P.J."/>
            <person name="Yang H."/>
            <person name="Wang J."/>
            <person name="Wang J."/>
            <person name="Gasser R.B."/>
        </authorList>
    </citation>
    <scope>NUCLEOTIDE SEQUENCE</scope>
</reference>